<feature type="compositionally biased region" description="Basic and acidic residues" evidence="1">
    <location>
        <begin position="57"/>
        <end position="74"/>
    </location>
</feature>
<keyword evidence="3" id="KW-1185">Reference proteome</keyword>
<organism evidence="2 3">
    <name type="scientific">Porites evermanni</name>
    <dbReference type="NCBI Taxonomy" id="104178"/>
    <lineage>
        <taxon>Eukaryota</taxon>
        <taxon>Metazoa</taxon>
        <taxon>Cnidaria</taxon>
        <taxon>Anthozoa</taxon>
        <taxon>Hexacorallia</taxon>
        <taxon>Scleractinia</taxon>
        <taxon>Fungiina</taxon>
        <taxon>Poritidae</taxon>
        <taxon>Porites</taxon>
    </lineage>
</organism>
<sequence length="142" mass="16943">MSITIQLEDFQSWSEVFQEIERQSNMRLFEIIKPNLSAIRYREKRGSILGVNEGRRRFSERENRGHIPREEHPRVRLRSSPCTTISEMNTDNLENLQQDPRFTDAARMLSKEEMALLYQDIVKPVDVYSILIEKRKEMSERK</sequence>
<dbReference type="Proteomes" id="UP001159427">
    <property type="component" value="Unassembled WGS sequence"/>
</dbReference>
<evidence type="ECO:0000313" key="3">
    <source>
        <dbReference type="Proteomes" id="UP001159427"/>
    </source>
</evidence>
<accession>A0ABN8MGA5</accession>
<name>A0ABN8MGA5_9CNID</name>
<comment type="caution">
    <text evidence="2">The sequence shown here is derived from an EMBL/GenBank/DDBJ whole genome shotgun (WGS) entry which is preliminary data.</text>
</comment>
<protein>
    <submittedName>
        <fullName evidence="2">Uncharacterized protein</fullName>
    </submittedName>
</protein>
<gene>
    <name evidence="2" type="ORF">PEVE_00031959</name>
</gene>
<proteinExistence type="predicted"/>
<dbReference type="EMBL" id="CALNXI010000461">
    <property type="protein sequence ID" value="CAH3027595.1"/>
    <property type="molecule type" value="Genomic_DNA"/>
</dbReference>
<feature type="region of interest" description="Disordered" evidence="1">
    <location>
        <begin position="57"/>
        <end position="78"/>
    </location>
</feature>
<evidence type="ECO:0000313" key="2">
    <source>
        <dbReference type="EMBL" id="CAH3027595.1"/>
    </source>
</evidence>
<evidence type="ECO:0000256" key="1">
    <source>
        <dbReference type="SAM" id="MobiDB-lite"/>
    </source>
</evidence>
<reference evidence="2 3" key="1">
    <citation type="submission" date="2022-05" db="EMBL/GenBank/DDBJ databases">
        <authorList>
            <consortium name="Genoscope - CEA"/>
            <person name="William W."/>
        </authorList>
    </citation>
    <scope>NUCLEOTIDE SEQUENCE [LARGE SCALE GENOMIC DNA]</scope>
</reference>